<sequence length="272" mass="30758">MTLLRVILAKARIHSTTPYLVLFFLSFLAYIFAPPILATAKTDYDYQYGQYRLGYSEFLVLKQDYLNTPSLDNQQKAMLLAKQTIVSRDLAKASLNLYLIDLIGSYKVDYEPIKPVLISLDSARQFFLMEAQKSQGVTTQADLKKLSQKYQDSVPEKDSVSKFGIVANKIAALVRIQMDSKAAFDELIPKLPNPMPTGLSARVQELTSSAKIIDDKIYLLASNLNLAEAVAESTTAIFFDSRIEKLVEIRTLQLDWINRLIDIDINYVQLQN</sequence>
<keyword evidence="1" id="KW-0812">Transmembrane</keyword>
<protein>
    <submittedName>
        <fullName evidence="2">Uncharacterized protein</fullName>
    </submittedName>
</protein>
<comment type="caution">
    <text evidence="2">The sequence shown here is derived from an EMBL/GenBank/DDBJ whole genome shotgun (WGS) entry which is preliminary data.</text>
</comment>
<feature type="transmembrane region" description="Helical" evidence="1">
    <location>
        <begin position="20"/>
        <end position="38"/>
    </location>
</feature>
<reference evidence="2 3" key="1">
    <citation type="journal article" date="2015" name="Nature">
        <title>rRNA introns, odd ribosomes, and small enigmatic genomes across a large radiation of phyla.</title>
        <authorList>
            <person name="Brown C.T."/>
            <person name="Hug L.A."/>
            <person name="Thomas B.C."/>
            <person name="Sharon I."/>
            <person name="Castelle C.J."/>
            <person name="Singh A."/>
            <person name="Wilkins M.J."/>
            <person name="Williams K.H."/>
            <person name="Banfield J.F."/>
        </authorList>
    </citation>
    <scope>NUCLEOTIDE SEQUENCE [LARGE SCALE GENOMIC DNA]</scope>
</reference>
<evidence type="ECO:0000313" key="2">
    <source>
        <dbReference type="EMBL" id="KKT52185.1"/>
    </source>
</evidence>
<evidence type="ECO:0000313" key="3">
    <source>
        <dbReference type="Proteomes" id="UP000034006"/>
    </source>
</evidence>
<dbReference type="STRING" id="1618387.UW44_C0003G0028"/>
<accession>A0A0G1HZ19</accession>
<evidence type="ECO:0000256" key="1">
    <source>
        <dbReference type="SAM" id="Phobius"/>
    </source>
</evidence>
<dbReference type="AlphaFoldDB" id="A0A0G1HZ19"/>
<name>A0A0G1HZ19_9BACT</name>
<organism evidence="2 3">
    <name type="scientific">Candidatus Collierbacteria bacterium GW2011_GWB2_44_22</name>
    <dbReference type="NCBI Taxonomy" id="1618387"/>
    <lineage>
        <taxon>Bacteria</taxon>
        <taxon>Candidatus Collieribacteriota</taxon>
    </lineage>
</organism>
<proteinExistence type="predicted"/>
<keyword evidence="1" id="KW-1133">Transmembrane helix</keyword>
<keyword evidence="1" id="KW-0472">Membrane</keyword>
<gene>
    <name evidence="2" type="ORF">UW44_C0003G0028</name>
</gene>
<dbReference type="Proteomes" id="UP000034006">
    <property type="component" value="Unassembled WGS sequence"/>
</dbReference>
<dbReference type="EMBL" id="LCIH01000003">
    <property type="protein sequence ID" value="KKT52185.1"/>
    <property type="molecule type" value="Genomic_DNA"/>
</dbReference>